<keyword evidence="6 7" id="KW-0472">Membrane</keyword>
<evidence type="ECO:0000256" key="4">
    <source>
        <dbReference type="ARBA" id="ARBA00022692"/>
    </source>
</evidence>
<evidence type="ECO:0000313" key="9">
    <source>
        <dbReference type="Proteomes" id="UP000307507"/>
    </source>
</evidence>
<evidence type="ECO:0000256" key="1">
    <source>
        <dbReference type="ARBA" id="ARBA00004651"/>
    </source>
</evidence>
<keyword evidence="4 7" id="KW-0812">Transmembrane</keyword>
<dbReference type="Proteomes" id="UP000307507">
    <property type="component" value="Unassembled WGS sequence"/>
</dbReference>
<feature type="transmembrane region" description="Helical" evidence="7">
    <location>
        <begin position="140"/>
        <end position="172"/>
    </location>
</feature>
<evidence type="ECO:0000256" key="5">
    <source>
        <dbReference type="ARBA" id="ARBA00022989"/>
    </source>
</evidence>
<dbReference type="EMBL" id="SSNZ01000004">
    <property type="protein sequence ID" value="THF49805.1"/>
    <property type="molecule type" value="Genomic_DNA"/>
</dbReference>
<feature type="transmembrane region" description="Helical" evidence="7">
    <location>
        <begin position="114"/>
        <end position="134"/>
    </location>
</feature>
<evidence type="ECO:0000313" key="8">
    <source>
        <dbReference type="EMBL" id="THF49805.1"/>
    </source>
</evidence>
<dbReference type="GO" id="GO:0015109">
    <property type="term" value="F:chromate transmembrane transporter activity"/>
    <property type="evidence" value="ECO:0007669"/>
    <property type="project" value="InterPro"/>
</dbReference>
<feature type="transmembrane region" description="Helical" evidence="7">
    <location>
        <begin position="277"/>
        <end position="299"/>
    </location>
</feature>
<comment type="similarity">
    <text evidence="2">Belongs to the chromate ion transporter (CHR) (TC 2.A.51) family.</text>
</comment>
<organism evidence="8 9">
    <name type="scientific">Flavobacterium supellecticarium</name>
    <dbReference type="NCBI Taxonomy" id="2565924"/>
    <lineage>
        <taxon>Bacteria</taxon>
        <taxon>Pseudomonadati</taxon>
        <taxon>Bacteroidota</taxon>
        <taxon>Flavobacteriia</taxon>
        <taxon>Flavobacteriales</taxon>
        <taxon>Flavobacteriaceae</taxon>
        <taxon>Flavobacterium</taxon>
    </lineage>
</organism>
<reference evidence="8 9" key="1">
    <citation type="submission" date="2019-04" db="EMBL/GenBank/DDBJ databases">
        <title>Flavobacterium sp. nov. isolated from construction timber.</title>
        <authorList>
            <person name="Lin S.-Y."/>
            <person name="Chang C.-T."/>
            <person name="Young C.-C."/>
        </authorList>
    </citation>
    <scope>NUCLEOTIDE SEQUENCE [LARGE SCALE GENOMIC DNA]</scope>
    <source>
        <strain evidence="8 9">CC-CTC003</strain>
    </source>
</reference>
<keyword evidence="3" id="KW-1003">Cell membrane</keyword>
<dbReference type="AlphaFoldDB" id="A0A4S3ZVG2"/>
<dbReference type="PANTHER" id="PTHR33567:SF3">
    <property type="entry name" value="CHROMATE ION TRANSPORTER (EUROFUNG)"/>
    <property type="match status" value="1"/>
</dbReference>
<evidence type="ECO:0000256" key="3">
    <source>
        <dbReference type="ARBA" id="ARBA00022475"/>
    </source>
</evidence>
<feature type="transmembrane region" description="Helical" evidence="7">
    <location>
        <begin position="311"/>
        <end position="330"/>
    </location>
</feature>
<comment type="subcellular location">
    <subcellularLocation>
        <location evidence="1">Cell membrane</location>
        <topology evidence="1">Multi-pass membrane protein</topology>
    </subcellularLocation>
</comment>
<evidence type="ECO:0000256" key="6">
    <source>
        <dbReference type="ARBA" id="ARBA00023136"/>
    </source>
</evidence>
<dbReference type="InterPro" id="IPR014047">
    <property type="entry name" value="Chr_Tranpt_l_chain"/>
</dbReference>
<evidence type="ECO:0000256" key="7">
    <source>
        <dbReference type="SAM" id="Phobius"/>
    </source>
</evidence>
<accession>A0A4S3ZVG2</accession>
<keyword evidence="5 7" id="KW-1133">Transmembrane helix</keyword>
<gene>
    <name evidence="8" type="primary">chrA</name>
    <name evidence="8" type="ORF">E6C50_10630</name>
</gene>
<dbReference type="RefSeq" id="WP_136403214.1">
    <property type="nucleotide sequence ID" value="NZ_SSNZ01000004.1"/>
</dbReference>
<proteinExistence type="inferred from homology"/>
<dbReference type="NCBIfam" id="TIGR00937">
    <property type="entry name" value="2A51"/>
    <property type="match status" value="1"/>
</dbReference>
<feature type="transmembrane region" description="Helical" evidence="7">
    <location>
        <begin position="336"/>
        <end position="352"/>
    </location>
</feature>
<evidence type="ECO:0000256" key="2">
    <source>
        <dbReference type="ARBA" id="ARBA00005262"/>
    </source>
</evidence>
<dbReference type="PANTHER" id="PTHR33567">
    <property type="entry name" value="CHROMATE ION TRANSPORTER (EUROFUNG)"/>
    <property type="match status" value="1"/>
</dbReference>
<name>A0A4S3ZVG2_9FLAO</name>
<dbReference type="Pfam" id="PF02417">
    <property type="entry name" value="Chromate_transp"/>
    <property type="match status" value="2"/>
</dbReference>
<protein>
    <submittedName>
        <fullName evidence="8">Chromate efflux transporter</fullName>
    </submittedName>
</protein>
<comment type="caution">
    <text evidence="8">The sequence shown here is derived from an EMBL/GenBank/DDBJ whole genome shotgun (WGS) entry which is preliminary data.</text>
</comment>
<dbReference type="OrthoDB" id="9788907at2"/>
<feature type="transmembrane region" description="Helical" evidence="7">
    <location>
        <begin position="80"/>
        <end position="102"/>
    </location>
</feature>
<dbReference type="PIRSF" id="PIRSF004810">
    <property type="entry name" value="ChrA"/>
    <property type="match status" value="1"/>
</dbReference>
<dbReference type="InterPro" id="IPR003370">
    <property type="entry name" value="Chromate_transpt"/>
</dbReference>
<keyword evidence="9" id="KW-1185">Reference proteome</keyword>
<feature type="transmembrane region" description="Helical" evidence="7">
    <location>
        <begin position="357"/>
        <end position="374"/>
    </location>
</feature>
<sequence>MEHRATLKEIAKVFGKLGTIGFGGPAAHIAMMREEAVVKRKWMSEQHFLDLLGATNLIPGPNSTEMAIHIGYDKGGWKGLVIAGLCFILPAVLITGIFAYLYSIYCQLPEVQPFIYGIKPAIIAIILSSIYPLAKQSVKSINLVLIGITVLLAAVFGINEIYLMFAAGLFALGLHTVKNRKKRTLHNFVPIALFQITQTTLWKATNTQLFWTFLKIGSIIYGSGYVLFAFLDTELVAAGLLTRQQLLDAIAVGQFTPGPVFSSVTFIGFQINGISGAFVSTLAIFLPSFVLVGLINPLIKRLRNYKGLSAFLDAVNVASVAMILAVCYQMGKETIIDWRSITIALISIVIVFKFKKINSAFIVLSGALLGFLLLQF</sequence>
<feature type="transmembrane region" description="Helical" evidence="7">
    <location>
        <begin position="208"/>
        <end position="228"/>
    </location>
</feature>
<dbReference type="GO" id="GO:0005886">
    <property type="term" value="C:plasma membrane"/>
    <property type="evidence" value="ECO:0007669"/>
    <property type="project" value="UniProtKB-SubCell"/>
</dbReference>